<evidence type="ECO:0000313" key="7">
    <source>
        <dbReference type="Proteomes" id="UP000738349"/>
    </source>
</evidence>
<feature type="active site" evidence="2">
    <location>
        <position position="277"/>
    </location>
</feature>
<dbReference type="PRINTS" id="PR00792">
    <property type="entry name" value="PEPSIN"/>
</dbReference>
<feature type="compositionally biased region" description="Low complexity" evidence="3">
    <location>
        <begin position="414"/>
        <end position="471"/>
    </location>
</feature>
<evidence type="ECO:0000256" key="1">
    <source>
        <dbReference type="ARBA" id="ARBA00007447"/>
    </source>
</evidence>
<accession>A0A9P9DWB8</accession>
<dbReference type="PANTHER" id="PTHR47966">
    <property type="entry name" value="BETA-SITE APP-CLEAVING ENZYME, ISOFORM A-RELATED"/>
    <property type="match status" value="1"/>
</dbReference>
<feature type="domain" description="Peptidase A1" evidence="5">
    <location>
        <begin position="67"/>
        <end position="383"/>
    </location>
</feature>
<dbReference type="OrthoDB" id="771136at2759"/>
<dbReference type="Proteomes" id="UP000738349">
    <property type="component" value="Unassembled WGS sequence"/>
</dbReference>
<feature type="chain" id="PRO_5040153313" evidence="4">
    <location>
        <begin position="18"/>
        <end position="743"/>
    </location>
</feature>
<dbReference type="GO" id="GO:0006508">
    <property type="term" value="P:proteolysis"/>
    <property type="evidence" value="ECO:0007669"/>
    <property type="project" value="InterPro"/>
</dbReference>
<dbReference type="GO" id="GO:0004190">
    <property type="term" value="F:aspartic-type endopeptidase activity"/>
    <property type="evidence" value="ECO:0007669"/>
    <property type="project" value="InterPro"/>
</dbReference>
<evidence type="ECO:0000256" key="3">
    <source>
        <dbReference type="SAM" id="MobiDB-lite"/>
    </source>
</evidence>
<dbReference type="Gene3D" id="2.40.70.10">
    <property type="entry name" value="Acid Proteases"/>
    <property type="match status" value="2"/>
</dbReference>
<feature type="region of interest" description="Disordered" evidence="3">
    <location>
        <begin position="413"/>
        <end position="471"/>
    </location>
</feature>
<keyword evidence="4" id="KW-0732">Signal</keyword>
<dbReference type="PROSITE" id="PS51767">
    <property type="entry name" value="PEPTIDASE_A1"/>
    <property type="match status" value="1"/>
</dbReference>
<comment type="caution">
    <text evidence="6">The sequence shown here is derived from an EMBL/GenBank/DDBJ whole genome shotgun (WGS) entry which is preliminary data.</text>
</comment>
<dbReference type="AlphaFoldDB" id="A0A9P9DWB8"/>
<dbReference type="InterPro" id="IPR021109">
    <property type="entry name" value="Peptidase_aspartic_dom_sf"/>
</dbReference>
<organism evidence="6 7">
    <name type="scientific">Dactylonectria macrodidyma</name>
    <dbReference type="NCBI Taxonomy" id="307937"/>
    <lineage>
        <taxon>Eukaryota</taxon>
        <taxon>Fungi</taxon>
        <taxon>Dikarya</taxon>
        <taxon>Ascomycota</taxon>
        <taxon>Pezizomycotina</taxon>
        <taxon>Sordariomycetes</taxon>
        <taxon>Hypocreomycetidae</taxon>
        <taxon>Hypocreales</taxon>
        <taxon>Nectriaceae</taxon>
        <taxon>Dactylonectria</taxon>
    </lineage>
</organism>
<evidence type="ECO:0000256" key="4">
    <source>
        <dbReference type="SAM" id="SignalP"/>
    </source>
</evidence>
<dbReference type="InterPro" id="IPR033121">
    <property type="entry name" value="PEPTIDASE_A1"/>
</dbReference>
<keyword evidence="7" id="KW-1185">Reference proteome</keyword>
<proteinExistence type="inferred from homology"/>
<sequence>MRSALLSLAAVPALAQAFNYPDDNRAIQEPGLLRFPLAATEGAPIVKNMTKRQSDITLESQSTGWFYTIDITIGTPGQSVKVNFDTGSNELWVNAQCSAASNPDLCNTFPQFTESSSLVDLGQTGQITYGAGSVDFNYVQDFVTIGGAKLSQQIFGVATSSETLNIGILGAGPDLYGWEAPYPMPIDNLFTQGFIKHRAFSLDMRSIESARGSVIYGGVDTKKYGGRLERRPIIPPSSSPDQLTRYWLYVDGIALTQDDGTKDTLFSQPNGLAVLLDSGYTVSALPSAIFDILLEKFPTVQPIPGNSLYEVDCSVGELDGTVDFTFGESVIKVPYNDFIWKQPEFDICVLGAFRDDEFPVLGDSFLRAAYVVYDWDNREILLASNEDCGSNLVAVGTGPNAVADIIGECGGTQTTTSAAESTTATSASESTTETEATTTAESTTAETTTASETESTTASETESTTAVETTSAESTIITSTILSTSGHYSNVSTIVTSTIYATGSHSGGVYPSLTDSTGIVYPTLSHPTSQETLTSTVTTTNVYTISSCAPTVTNCPYGSVTTEVLTSYTTYCPGAHTTQYKPTTAPASESLTSTFTSTRTYTVTDCGGKGSCTKGALTTEVYTSSTLVCPQSTATYTLHQTIKCAYGQSDCVEGSISTIDKVVTVYPLTENPVPTPVPGSPGYTAPPAKNATTTYAPTYHATQKVPSYTAPVSVPTDYVTGGAGWNTPGMVAVALGFVLAAAI</sequence>
<dbReference type="SUPFAM" id="SSF50630">
    <property type="entry name" value="Acid proteases"/>
    <property type="match status" value="1"/>
</dbReference>
<dbReference type="PANTHER" id="PTHR47966:SF65">
    <property type="entry name" value="ASPARTIC-TYPE ENDOPEPTIDASE"/>
    <property type="match status" value="1"/>
</dbReference>
<dbReference type="Pfam" id="PF00026">
    <property type="entry name" value="Asp"/>
    <property type="match status" value="1"/>
</dbReference>
<protein>
    <submittedName>
        <fullName evidence="6">Aspartic peptidase domain-containing protein</fullName>
    </submittedName>
</protein>
<reference evidence="6" key="1">
    <citation type="journal article" date="2021" name="Nat. Commun.">
        <title>Genetic determinants of endophytism in the Arabidopsis root mycobiome.</title>
        <authorList>
            <person name="Mesny F."/>
            <person name="Miyauchi S."/>
            <person name="Thiergart T."/>
            <person name="Pickel B."/>
            <person name="Atanasova L."/>
            <person name="Karlsson M."/>
            <person name="Huettel B."/>
            <person name="Barry K.W."/>
            <person name="Haridas S."/>
            <person name="Chen C."/>
            <person name="Bauer D."/>
            <person name="Andreopoulos W."/>
            <person name="Pangilinan J."/>
            <person name="LaButti K."/>
            <person name="Riley R."/>
            <person name="Lipzen A."/>
            <person name="Clum A."/>
            <person name="Drula E."/>
            <person name="Henrissat B."/>
            <person name="Kohler A."/>
            <person name="Grigoriev I.V."/>
            <person name="Martin F.M."/>
            <person name="Hacquard S."/>
        </authorList>
    </citation>
    <scope>NUCLEOTIDE SEQUENCE</scope>
    <source>
        <strain evidence="6">MPI-CAGE-AT-0147</strain>
    </source>
</reference>
<dbReference type="InterPro" id="IPR001461">
    <property type="entry name" value="Aspartic_peptidase_A1"/>
</dbReference>
<feature type="signal peptide" evidence="4">
    <location>
        <begin position="1"/>
        <end position="17"/>
    </location>
</feature>
<feature type="active site" evidence="2">
    <location>
        <position position="85"/>
    </location>
</feature>
<gene>
    <name evidence="6" type="ORF">EDB81DRAFT_809188</name>
</gene>
<dbReference type="EMBL" id="JAGMUV010000019">
    <property type="protein sequence ID" value="KAH7127419.1"/>
    <property type="molecule type" value="Genomic_DNA"/>
</dbReference>
<name>A0A9P9DWB8_9HYPO</name>
<evidence type="ECO:0000259" key="5">
    <source>
        <dbReference type="PROSITE" id="PS51767"/>
    </source>
</evidence>
<evidence type="ECO:0000256" key="2">
    <source>
        <dbReference type="PIRSR" id="PIRSR601461-1"/>
    </source>
</evidence>
<comment type="similarity">
    <text evidence="1">Belongs to the peptidase A1 family.</text>
</comment>
<evidence type="ECO:0000313" key="6">
    <source>
        <dbReference type="EMBL" id="KAH7127419.1"/>
    </source>
</evidence>